<dbReference type="EMBL" id="QJJR01000006">
    <property type="protein sequence ID" value="PXW90994.1"/>
    <property type="molecule type" value="Genomic_DNA"/>
</dbReference>
<name>A0A2V3WD11_9BACI</name>
<proteinExistence type="predicted"/>
<accession>A0A2V3WD11</accession>
<organism evidence="1 2">
    <name type="scientific">Streptohalobacillus salinus</name>
    <dbReference type="NCBI Taxonomy" id="621096"/>
    <lineage>
        <taxon>Bacteria</taxon>
        <taxon>Bacillati</taxon>
        <taxon>Bacillota</taxon>
        <taxon>Bacilli</taxon>
        <taxon>Bacillales</taxon>
        <taxon>Bacillaceae</taxon>
        <taxon>Streptohalobacillus</taxon>
    </lineage>
</organism>
<dbReference type="RefSeq" id="WP_110251332.1">
    <property type="nucleotide sequence ID" value="NZ_QJJR01000006.1"/>
</dbReference>
<sequence length="83" mass="9867">MEFIKPKNKKAEKVDWLISEKVREIIKNYAEYCEYTESEVVELYLEKLLDDEGFIQWVNSAKNNKGMVSKMGLEEKMEEQKLS</sequence>
<evidence type="ECO:0000313" key="1">
    <source>
        <dbReference type="EMBL" id="PXW90994.1"/>
    </source>
</evidence>
<protein>
    <submittedName>
        <fullName evidence="1">Uncharacterized protein</fullName>
    </submittedName>
</protein>
<keyword evidence="2" id="KW-1185">Reference proteome</keyword>
<gene>
    <name evidence="1" type="ORF">DES38_10628</name>
</gene>
<dbReference type="OrthoDB" id="2880511at2"/>
<dbReference type="AlphaFoldDB" id="A0A2V3WD11"/>
<dbReference type="Proteomes" id="UP000247922">
    <property type="component" value="Unassembled WGS sequence"/>
</dbReference>
<evidence type="ECO:0000313" key="2">
    <source>
        <dbReference type="Proteomes" id="UP000247922"/>
    </source>
</evidence>
<comment type="caution">
    <text evidence="1">The sequence shown here is derived from an EMBL/GenBank/DDBJ whole genome shotgun (WGS) entry which is preliminary data.</text>
</comment>
<reference evidence="1 2" key="1">
    <citation type="submission" date="2018-05" db="EMBL/GenBank/DDBJ databases">
        <title>Genomic Encyclopedia of Type Strains, Phase IV (KMG-IV): sequencing the most valuable type-strain genomes for metagenomic binning, comparative biology and taxonomic classification.</title>
        <authorList>
            <person name="Goeker M."/>
        </authorList>
    </citation>
    <scope>NUCLEOTIDE SEQUENCE [LARGE SCALE GENOMIC DNA]</scope>
    <source>
        <strain evidence="1 2">DSM 22440</strain>
    </source>
</reference>